<evidence type="ECO:0000256" key="1">
    <source>
        <dbReference type="SAM" id="MobiDB-lite"/>
    </source>
</evidence>
<protein>
    <submittedName>
        <fullName evidence="2">(northern house mosquito) hypothetical protein</fullName>
    </submittedName>
</protein>
<reference evidence="2" key="1">
    <citation type="submission" date="2021-05" db="EMBL/GenBank/DDBJ databases">
        <authorList>
            <person name="Alioto T."/>
            <person name="Alioto T."/>
            <person name="Gomez Garrido J."/>
        </authorList>
    </citation>
    <scope>NUCLEOTIDE SEQUENCE</scope>
</reference>
<dbReference type="EMBL" id="HBUE01320713">
    <property type="protein sequence ID" value="CAG6587983.1"/>
    <property type="molecule type" value="Transcribed_RNA"/>
</dbReference>
<dbReference type="EMBL" id="HBUE01320708">
    <property type="protein sequence ID" value="CAG6587979.1"/>
    <property type="molecule type" value="Transcribed_RNA"/>
</dbReference>
<dbReference type="AlphaFoldDB" id="A0A8D8HIV4"/>
<dbReference type="EMBL" id="HBUE01214199">
    <property type="protein sequence ID" value="CAG6535991.1"/>
    <property type="molecule type" value="Transcribed_RNA"/>
</dbReference>
<feature type="compositionally biased region" description="Polar residues" evidence="1">
    <location>
        <begin position="27"/>
        <end position="37"/>
    </location>
</feature>
<dbReference type="EMBL" id="HBUE01214204">
    <property type="protein sequence ID" value="CAG6535995.1"/>
    <property type="molecule type" value="Transcribed_RNA"/>
</dbReference>
<sequence>MSINHPDVFIKPFYDHVRRHARAAYSDGTTKRSQQHTNTHRHTQPPYPKHVQISHYHQQSMLEMSFYAGDSGVSSILYGSWFTLAMAGGGGPQDTWRAPRGRRPLVRGVDVASGRGVEGTVAGS</sequence>
<dbReference type="EMBL" id="HBUE01059036">
    <property type="protein sequence ID" value="CAG6467730.1"/>
    <property type="molecule type" value="Transcribed_RNA"/>
</dbReference>
<accession>A0A8D8HIV4</accession>
<feature type="region of interest" description="Disordered" evidence="1">
    <location>
        <begin position="23"/>
        <end position="47"/>
    </location>
</feature>
<organism evidence="2">
    <name type="scientific">Culex pipiens</name>
    <name type="common">House mosquito</name>
    <dbReference type="NCBI Taxonomy" id="7175"/>
    <lineage>
        <taxon>Eukaryota</taxon>
        <taxon>Metazoa</taxon>
        <taxon>Ecdysozoa</taxon>
        <taxon>Arthropoda</taxon>
        <taxon>Hexapoda</taxon>
        <taxon>Insecta</taxon>
        <taxon>Pterygota</taxon>
        <taxon>Neoptera</taxon>
        <taxon>Endopterygota</taxon>
        <taxon>Diptera</taxon>
        <taxon>Nematocera</taxon>
        <taxon>Culicoidea</taxon>
        <taxon>Culicidae</taxon>
        <taxon>Culicinae</taxon>
        <taxon>Culicini</taxon>
        <taxon>Culex</taxon>
        <taxon>Culex</taxon>
    </lineage>
</organism>
<proteinExistence type="predicted"/>
<name>A0A8D8HIV4_CULPI</name>
<evidence type="ECO:0000313" key="2">
    <source>
        <dbReference type="EMBL" id="CAG6535995.1"/>
    </source>
</evidence>